<evidence type="ECO:0000313" key="2">
    <source>
        <dbReference type="Proteomes" id="UP001280581"/>
    </source>
</evidence>
<reference evidence="1 2" key="1">
    <citation type="submission" date="2021-02" db="EMBL/GenBank/DDBJ databases">
        <title>Genome assembly of Pseudopithomyces chartarum.</title>
        <authorList>
            <person name="Jauregui R."/>
            <person name="Singh J."/>
            <person name="Voisey C."/>
        </authorList>
    </citation>
    <scope>NUCLEOTIDE SEQUENCE [LARGE SCALE GENOMIC DNA]</scope>
    <source>
        <strain evidence="1 2">AGR01</strain>
    </source>
</reference>
<gene>
    <name evidence="1" type="ORF">GRF29_28g2376340</name>
</gene>
<protein>
    <submittedName>
        <fullName evidence="1">Uncharacterized protein</fullName>
    </submittedName>
</protein>
<proteinExistence type="predicted"/>
<accession>A0AAN6M1M8</accession>
<dbReference type="EMBL" id="WVTA01000004">
    <property type="protein sequence ID" value="KAK3214203.1"/>
    <property type="molecule type" value="Genomic_DNA"/>
</dbReference>
<sequence length="144" mass="16619">MSSAYIATRRDLRHPTPESLQNLRIVLWNLNEPNATRDPCATEYTDPTTGIEWQMVNMEPAVLEIACCSHTKREAVNWAQIDYMIVEGLPFWVLDSLVDEGWETVKPEHWRWTGNEKLGGEGTVWDTFSVVLEHRKTVWVPPNP</sequence>
<dbReference type="Proteomes" id="UP001280581">
    <property type="component" value="Unassembled WGS sequence"/>
</dbReference>
<organism evidence="1 2">
    <name type="scientific">Pseudopithomyces chartarum</name>
    <dbReference type="NCBI Taxonomy" id="1892770"/>
    <lineage>
        <taxon>Eukaryota</taxon>
        <taxon>Fungi</taxon>
        <taxon>Dikarya</taxon>
        <taxon>Ascomycota</taxon>
        <taxon>Pezizomycotina</taxon>
        <taxon>Dothideomycetes</taxon>
        <taxon>Pleosporomycetidae</taxon>
        <taxon>Pleosporales</taxon>
        <taxon>Massarineae</taxon>
        <taxon>Didymosphaeriaceae</taxon>
        <taxon>Pseudopithomyces</taxon>
    </lineage>
</organism>
<keyword evidence="2" id="KW-1185">Reference proteome</keyword>
<name>A0AAN6M1M8_9PLEO</name>
<evidence type="ECO:0000313" key="1">
    <source>
        <dbReference type="EMBL" id="KAK3214203.1"/>
    </source>
</evidence>
<comment type="caution">
    <text evidence="1">The sequence shown here is derived from an EMBL/GenBank/DDBJ whole genome shotgun (WGS) entry which is preliminary data.</text>
</comment>
<dbReference type="AlphaFoldDB" id="A0AAN6M1M8"/>